<dbReference type="EMBL" id="SNXW01000013">
    <property type="protein sequence ID" value="TDP79452.1"/>
    <property type="molecule type" value="Genomic_DNA"/>
</dbReference>
<feature type="signal peptide" evidence="1">
    <location>
        <begin position="1"/>
        <end position="23"/>
    </location>
</feature>
<evidence type="ECO:0000313" key="3">
    <source>
        <dbReference type="Proteomes" id="UP000294593"/>
    </source>
</evidence>
<comment type="caution">
    <text evidence="2">The sequence shown here is derived from an EMBL/GenBank/DDBJ whole genome shotgun (WGS) entry which is preliminary data.</text>
</comment>
<protein>
    <submittedName>
        <fullName evidence="2">Heavy-metal resistance protein CzcE</fullName>
    </submittedName>
</protein>
<sequence length="114" mass="12291">MNHCLTKTAFVLSLALSAALASATTDRSTTRDGKSMYGAMSSPSQAVKVVDVESAKFVNVVCGETVTFRSGDKSFSWKFEVLNHQAVDLMAVAPKGFTNKSLKVYITPNLHESN</sequence>
<evidence type="ECO:0000256" key="1">
    <source>
        <dbReference type="SAM" id="SignalP"/>
    </source>
</evidence>
<dbReference type="Proteomes" id="UP000294593">
    <property type="component" value="Unassembled WGS sequence"/>
</dbReference>
<feature type="chain" id="PRO_5020765049" evidence="1">
    <location>
        <begin position="24"/>
        <end position="114"/>
    </location>
</feature>
<evidence type="ECO:0000313" key="2">
    <source>
        <dbReference type="EMBL" id="TDP79452.1"/>
    </source>
</evidence>
<accession>A0A4R6R1A2</accession>
<organism evidence="2 3">
    <name type="scientific">Aquabacterium commune</name>
    <dbReference type="NCBI Taxonomy" id="70586"/>
    <lineage>
        <taxon>Bacteria</taxon>
        <taxon>Pseudomonadati</taxon>
        <taxon>Pseudomonadota</taxon>
        <taxon>Betaproteobacteria</taxon>
        <taxon>Burkholderiales</taxon>
        <taxon>Aquabacterium</taxon>
    </lineage>
</organism>
<dbReference type="RefSeq" id="WP_159098910.1">
    <property type="nucleotide sequence ID" value="NZ_SNXW01000013.1"/>
</dbReference>
<gene>
    <name evidence="2" type="ORF">EV672_11325</name>
</gene>
<keyword evidence="1" id="KW-0732">Signal</keyword>
<keyword evidence="3" id="KW-1185">Reference proteome</keyword>
<reference evidence="2 3" key="1">
    <citation type="submission" date="2019-03" db="EMBL/GenBank/DDBJ databases">
        <title>Genomic Encyclopedia of Type Strains, Phase IV (KMG-IV): sequencing the most valuable type-strain genomes for metagenomic binning, comparative biology and taxonomic classification.</title>
        <authorList>
            <person name="Goeker M."/>
        </authorList>
    </citation>
    <scope>NUCLEOTIDE SEQUENCE [LARGE SCALE GENOMIC DNA]</scope>
    <source>
        <strain evidence="2 3">DSM 11901</strain>
    </source>
</reference>
<name>A0A4R6R1A2_9BURK</name>
<proteinExistence type="predicted"/>
<dbReference type="Gene3D" id="2.60.40.2280">
    <property type="entry name" value="Heavy-metal resistance protein CzcE"/>
    <property type="match status" value="1"/>
</dbReference>
<dbReference type="InterPro" id="IPR031560">
    <property type="entry name" value="CzcE"/>
</dbReference>
<dbReference type="Pfam" id="PF16986">
    <property type="entry name" value="CzcE"/>
    <property type="match status" value="1"/>
</dbReference>
<dbReference type="AlphaFoldDB" id="A0A4R6R1A2"/>
<dbReference type="InterPro" id="IPR038674">
    <property type="entry name" value="CzcE_sf"/>
</dbReference>